<proteinExistence type="predicted"/>
<organism evidence="1 2">
    <name type="scientific">Candidatus Terraquivivens tikiterensis</name>
    <dbReference type="NCBI Taxonomy" id="1980982"/>
    <lineage>
        <taxon>Archaea</taxon>
        <taxon>Nitrososphaerota</taxon>
        <taxon>Candidatus Wolframiiraptoraceae</taxon>
        <taxon>Candidatus Terraquivivens</taxon>
    </lineage>
</organism>
<dbReference type="EMBL" id="NDWU01000006">
    <property type="protein sequence ID" value="PUA32927.1"/>
    <property type="molecule type" value="Genomic_DNA"/>
</dbReference>
<protein>
    <submittedName>
        <fullName evidence="1">Uncharacterized protein</fullName>
    </submittedName>
</protein>
<evidence type="ECO:0000313" key="1">
    <source>
        <dbReference type="EMBL" id="PUA32927.1"/>
    </source>
</evidence>
<name>A0A2R7Y6C9_9ARCH</name>
<accession>A0A2R7Y6C9</accession>
<evidence type="ECO:0000313" key="2">
    <source>
        <dbReference type="Proteomes" id="UP000244066"/>
    </source>
</evidence>
<reference evidence="1 2" key="1">
    <citation type="submission" date="2017-04" db="EMBL/GenBank/DDBJ databases">
        <title>Draft Aigarchaeota genome from a New Zealand hot spring.</title>
        <authorList>
            <person name="Reysenbach A.-L."/>
            <person name="Donaho J.A."/>
            <person name="Gerhart J."/>
            <person name="Kelley J.F."/>
            <person name="Kouba K."/>
            <person name="Podar M."/>
            <person name="Stott M."/>
        </authorList>
    </citation>
    <scope>NUCLEOTIDE SEQUENCE [LARGE SCALE GENOMIC DNA]</scope>
    <source>
        <strain evidence="1">NZ13_MG1</strain>
    </source>
</reference>
<dbReference type="Proteomes" id="UP000244066">
    <property type="component" value="Unassembled WGS sequence"/>
</dbReference>
<sequence>MLQELAVLTYDLNYGGSTLEFLNLAQDNIPDRYAIGFLYSFDLNFPFLSIELGFADDCCKYRAIS</sequence>
<gene>
    <name evidence="1" type="ORF">B9J98_03305</name>
</gene>
<comment type="caution">
    <text evidence="1">The sequence shown here is derived from an EMBL/GenBank/DDBJ whole genome shotgun (WGS) entry which is preliminary data.</text>
</comment>
<dbReference type="AlphaFoldDB" id="A0A2R7Y6C9"/>